<gene>
    <name evidence="2" type="ORF">TWF718_002850</name>
</gene>
<organism evidence="2 3">
    <name type="scientific">Orbilia javanica</name>
    <dbReference type="NCBI Taxonomy" id="47235"/>
    <lineage>
        <taxon>Eukaryota</taxon>
        <taxon>Fungi</taxon>
        <taxon>Dikarya</taxon>
        <taxon>Ascomycota</taxon>
        <taxon>Pezizomycotina</taxon>
        <taxon>Orbiliomycetes</taxon>
        <taxon>Orbiliales</taxon>
        <taxon>Orbiliaceae</taxon>
        <taxon>Orbilia</taxon>
    </lineage>
</organism>
<evidence type="ECO:0000313" key="2">
    <source>
        <dbReference type="EMBL" id="KAK6330653.1"/>
    </source>
</evidence>
<dbReference type="AlphaFoldDB" id="A0AAN8MT38"/>
<keyword evidence="3" id="KW-1185">Reference proteome</keyword>
<evidence type="ECO:0000259" key="1">
    <source>
        <dbReference type="PROSITE" id="PS50181"/>
    </source>
</evidence>
<accession>A0AAN8MT38</accession>
<evidence type="ECO:0000313" key="3">
    <source>
        <dbReference type="Proteomes" id="UP001313282"/>
    </source>
</evidence>
<name>A0AAN8MT38_9PEZI</name>
<dbReference type="EMBL" id="JAVHNR010000011">
    <property type="protein sequence ID" value="KAK6330653.1"/>
    <property type="molecule type" value="Genomic_DNA"/>
</dbReference>
<feature type="domain" description="F-box" evidence="1">
    <location>
        <begin position="16"/>
        <end position="61"/>
    </location>
</feature>
<dbReference type="Proteomes" id="UP001313282">
    <property type="component" value="Unassembled WGS sequence"/>
</dbReference>
<dbReference type="InterPro" id="IPR001810">
    <property type="entry name" value="F-box_dom"/>
</dbReference>
<sequence>MEVAAVTSGTQGLGQRSRLLEIPSEILGDIIEYVPKDGLSPLSQTCAAIRALITPKLFPQVLKIHINHPGNDWRNGHHHFTYPVKCAQGYLDDEKTEKILNSPDNWLKHVKEFRVVDGAHRYDSCKKMKHEGLKRTDELLLGIILKRLSILAEDLRVVVIPRNITLRMFISILDLFPNLRTLDAGIEARCFYRERRNKAPYRSFLTNTSSLNLEQLKFNFADDGIVRGIFLILQRCSSTLRDLRIAVKFYESVVFDGMENSGDEGPDYQRPKLRFPALEKLRILMNQDTSTFANWLLRLSCDFQKLSSLVIHDGKDVQDTVQYILANGNAPIHHLQLTQPSSKVDWAATDILEKDNKMNKVLEGVSRLHTLQLSDFGDWDLKTVYDLHRHSLKKLWLNCRHQHHDHSPEKKCLLAERIFGYDSGKYQFTIENWPQLEELTVPWFGVDKLPFHTGVRVLRLEHLHNKSAEPETYRDLLRPYITNFINHMAPAKPKLEVIVIMPNVKDLSEWDDFGVTYLCIDYDRKRKFEEGEDHRDWIQIDSHILSVERGSKRSYLFLEGAMGKSWDEWGRWGDEEHYRGCY</sequence>
<protein>
    <recommendedName>
        <fullName evidence="1">F-box domain-containing protein</fullName>
    </recommendedName>
</protein>
<dbReference type="PROSITE" id="PS50181">
    <property type="entry name" value="FBOX"/>
    <property type="match status" value="1"/>
</dbReference>
<comment type="caution">
    <text evidence="2">The sequence shown here is derived from an EMBL/GenBank/DDBJ whole genome shotgun (WGS) entry which is preliminary data.</text>
</comment>
<proteinExistence type="predicted"/>
<reference evidence="2 3" key="1">
    <citation type="submission" date="2019-10" db="EMBL/GenBank/DDBJ databases">
        <authorList>
            <person name="Palmer J.M."/>
        </authorList>
    </citation>
    <scope>NUCLEOTIDE SEQUENCE [LARGE SCALE GENOMIC DNA]</scope>
    <source>
        <strain evidence="2 3">TWF718</strain>
    </source>
</reference>